<dbReference type="KEGG" id="aup:AsAng_0022660"/>
<protein>
    <submittedName>
        <fullName evidence="2">Uncharacterized protein</fullName>
    </submittedName>
</protein>
<reference evidence="2" key="1">
    <citation type="submission" date="2022-09" db="EMBL/GenBank/DDBJ databases">
        <title>Aureispira anguillicida sp. nov., isolated from Leptocephalus of Japanese eel Anguilla japonica.</title>
        <authorList>
            <person name="Yuasa K."/>
            <person name="Mekata T."/>
            <person name="Ikunari K."/>
        </authorList>
    </citation>
    <scope>NUCLEOTIDE SEQUENCE</scope>
    <source>
        <strain evidence="2">EL160426</strain>
    </source>
</reference>
<keyword evidence="3" id="KW-1185">Reference proteome</keyword>
<evidence type="ECO:0000256" key="1">
    <source>
        <dbReference type="SAM" id="MobiDB-lite"/>
    </source>
</evidence>
<gene>
    <name evidence="2" type="ORF">AsAng_0022660</name>
</gene>
<name>A0A915YEB6_9BACT</name>
<sequence length="245" mass="27843">MKASNTTQIKPSAFFYSILLIHLIALSCQNQTFSTNQIHEQSLSENTLGEADTSNLESLPETPASNNQNSTPHTNEPNLSLQERAAALKKKELPALKNYFDFDEAEHYAIKTSSNDLLILQNKVQKSGDENLLMSILYSYEPQQIEDVHFLEKLELLGFTKKQISTKKLDRLNYLFSTKKHTKAYLMGCAPVFRDIIVFKKHSKIIGIAKICFQCMRHHIVGSNLNVRNFGQSGDFSRLAILLYK</sequence>
<dbReference type="AlphaFoldDB" id="A0A915YEB6"/>
<accession>A0A915YEB6</accession>
<dbReference type="Proteomes" id="UP001060919">
    <property type="component" value="Chromosome"/>
</dbReference>
<dbReference type="RefSeq" id="WP_264792713.1">
    <property type="nucleotide sequence ID" value="NZ_AP026867.1"/>
</dbReference>
<organism evidence="2 3">
    <name type="scientific">Aureispira anguillae</name>
    <dbReference type="NCBI Taxonomy" id="2864201"/>
    <lineage>
        <taxon>Bacteria</taxon>
        <taxon>Pseudomonadati</taxon>
        <taxon>Bacteroidota</taxon>
        <taxon>Saprospiria</taxon>
        <taxon>Saprospirales</taxon>
        <taxon>Saprospiraceae</taxon>
        <taxon>Aureispira</taxon>
    </lineage>
</organism>
<proteinExistence type="predicted"/>
<feature type="region of interest" description="Disordered" evidence="1">
    <location>
        <begin position="44"/>
        <end position="77"/>
    </location>
</feature>
<evidence type="ECO:0000313" key="3">
    <source>
        <dbReference type="Proteomes" id="UP001060919"/>
    </source>
</evidence>
<evidence type="ECO:0000313" key="2">
    <source>
        <dbReference type="EMBL" id="BDS11552.1"/>
    </source>
</evidence>
<dbReference type="EMBL" id="AP026867">
    <property type="protein sequence ID" value="BDS11552.1"/>
    <property type="molecule type" value="Genomic_DNA"/>
</dbReference>
<dbReference type="PROSITE" id="PS51257">
    <property type="entry name" value="PROKAR_LIPOPROTEIN"/>
    <property type="match status" value="1"/>
</dbReference>